<feature type="compositionally biased region" description="Low complexity" evidence="4">
    <location>
        <begin position="129"/>
        <end position="145"/>
    </location>
</feature>
<evidence type="ECO:0000259" key="5">
    <source>
        <dbReference type="Pfam" id="PF03081"/>
    </source>
</evidence>
<comment type="similarity">
    <text evidence="1 3">Belongs to the EXO70 family.</text>
</comment>
<feature type="region of interest" description="Disordered" evidence="4">
    <location>
        <begin position="126"/>
        <end position="154"/>
    </location>
</feature>
<dbReference type="AlphaFoldDB" id="A0AAV8SQT5"/>
<evidence type="ECO:0000256" key="1">
    <source>
        <dbReference type="ARBA" id="ARBA00006756"/>
    </source>
</evidence>
<dbReference type="InterPro" id="IPR016159">
    <property type="entry name" value="Cullin_repeat-like_dom_sf"/>
</dbReference>
<evidence type="ECO:0000313" key="7">
    <source>
        <dbReference type="Proteomes" id="UP001159364"/>
    </source>
</evidence>
<keyword evidence="3" id="KW-0268">Exocytosis</keyword>
<sequence length="628" mass="71442">MPKDGMRNLFFHSKAPSFALITSPLSSPRRSFSGSRIGMIIETADSMIMKWNSDSSTYASVTSLFHKEKREAAEFLNCVNSLQKVIHLLESEDPRLERAQTLMQTAMKRLKKEFYQILSMNRAHLDPESVSTRSSRTSTISSSDNQDNDDDDDEIQIAGDSIAEVENVSAIVMDDLKSIAECMISCGYTKECTEVTKVIRKSIIDGGIYKLGVERVSSSKVNKMSWEVLELKIKNWLEAMKIAMRTLFAGERILCDAVFAVSDSTRESCFTEVCREAATLLFNFPELVAKSKRSSPERMFLSLDMYTLIIKHWPEIEEIFSFESCSTVRSQALASLTRLTESVHHMLAEFESKIQKDSSKTLPPGGELHPLTIYAMDYLVLLGDYSNVVADIISDWPPLSKPYPPESYFDSPHSQDSPTTPLFLQFARLILVVLCKLDRKAENYKDVSVSYLFLANNIQHLATKVRTSNLISILGDGWVTKHEAKVRQFAGNYVRLAWAPLVEILTEKSTTVITAEEAKDIFKRFNPSFEEVYRKHNSCVIPDLKLRDEVRVSISRKLTSQYRELYQKHRSVSVFVKYTPEDIENYLSNLFSGTMFAGDFPSTSLFRRLTGAMDEHRDLAFCSFFCEY</sequence>
<name>A0AAV8SQT5_9ROSI</name>
<evidence type="ECO:0000256" key="3">
    <source>
        <dbReference type="RuleBase" id="RU365026"/>
    </source>
</evidence>
<feature type="domain" description="Exocyst complex subunit Exo70 C-terminal" evidence="5">
    <location>
        <begin position="234"/>
        <end position="588"/>
    </location>
</feature>
<accession>A0AAV8SQT5</accession>
<evidence type="ECO:0000313" key="6">
    <source>
        <dbReference type="EMBL" id="KAJ8754274.1"/>
    </source>
</evidence>
<organism evidence="6 7">
    <name type="scientific">Erythroxylum novogranatense</name>
    <dbReference type="NCBI Taxonomy" id="1862640"/>
    <lineage>
        <taxon>Eukaryota</taxon>
        <taxon>Viridiplantae</taxon>
        <taxon>Streptophyta</taxon>
        <taxon>Embryophyta</taxon>
        <taxon>Tracheophyta</taxon>
        <taxon>Spermatophyta</taxon>
        <taxon>Magnoliopsida</taxon>
        <taxon>eudicotyledons</taxon>
        <taxon>Gunneridae</taxon>
        <taxon>Pentapetalae</taxon>
        <taxon>rosids</taxon>
        <taxon>fabids</taxon>
        <taxon>Malpighiales</taxon>
        <taxon>Erythroxylaceae</taxon>
        <taxon>Erythroxylum</taxon>
    </lineage>
</organism>
<dbReference type="GO" id="GO:0005546">
    <property type="term" value="F:phosphatidylinositol-4,5-bisphosphate binding"/>
    <property type="evidence" value="ECO:0007669"/>
    <property type="project" value="InterPro"/>
</dbReference>
<dbReference type="PANTHER" id="PTHR12542:SF38">
    <property type="entry name" value="EXOCYST SUBUNIT EXO70 FAMILY PROTEIN"/>
    <property type="match status" value="1"/>
</dbReference>
<dbReference type="GO" id="GO:0015031">
    <property type="term" value="P:protein transport"/>
    <property type="evidence" value="ECO:0007669"/>
    <property type="project" value="UniProtKB-KW"/>
</dbReference>
<dbReference type="SUPFAM" id="SSF74788">
    <property type="entry name" value="Cullin repeat-like"/>
    <property type="match status" value="1"/>
</dbReference>
<keyword evidence="2 3" id="KW-0813">Transport</keyword>
<evidence type="ECO:0000256" key="4">
    <source>
        <dbReference type="SAM" id="MobiDB-lite"/>
    </source>
</evidence>
<dbReference type="Proteomes" id="UP001159364">
    <property type="component" value="Linkage Group LG09"/>
</dbReference>
<dbReference type="InterPro" id="IPR046364">
    <property type="entry name" value="Exo70_C"/>
</dbReference>
<dbReference type="InterPro" id="IPR004140">
    <property type="entry name" value="Exo70"/>
</dbReference>
<gene>
    <name evidence="6" type="ORF">K2173_002174</name>
</gene>
<dbReference type="GO" id="GO:0006887">
    <property type="term" value="P:exocytosis"/>
    <property type="evidence" value="ECO:0007669"/>
    <property type="project" value="UniProtKB-KW"/>
</dbReference>
<proteinExistence type="inferred from homology"/>
<comment type="caution">
    <text evidence="6">The sequence shown here is derived from an EMBL/GenBank/DDBJ whole genome shotgun (WGS) entry which is preliminary data.</text>
</comment>
<dbReference type="GO" id="GO:0000145">
    <property type="term" value="C:exocyst"/>
    <property type="evidence" value="ECO:0007669"/>
    <property type="project" value="InterPro"/>
</dbReference>
<protein>
    <recommendedName>
        <fullName evidence="3">Exocyst subunit Exo70 family protein</fullName>
    </recommendedName>
</protein>
<dbReference type="PANTHER" id="PTHR12542">
    <property type="entry name" value="EXOCYST COMPLEX PROTEIN EXO70"/>
    <property type="match status" value="1"/>
</dbReference>
<dbReference type="Pfam" id="PF03081">
    <property type="entry name" value="Exo70_C"/>
    <property type="match status" value="1"/>
</dbReference>
<dbReference type="Gene3D" id="1.20.1280.170">
    <property type="entry name" value="Exocyst complex component Exo70"/>
    <property type="match status" value="1"/>
</dbReference>
<evidence type="ECO:0000256" key="2">
    <source>
        <dbReference type="ARBA" id="ARBA00022448"/>
    </source>
</evidence>
<comment type="function">
    <text evidence="3">Component of the exocyst complex.</text>
</comment>
<dbReference type="EMBL" id="JAIWQS010000009">
    <property type="protein sequence ID" value="KAJ8754274.1"/>
    <property type="molecule type" value="Genomic_DNA"/>
</dbReference>
<reference evidence="6 7" key="1">
    <citation type="submission" date="2021-09" db="EMBL/GenBank/DDBJ databases">
        <title>Genomic insights and catalytic innovation underlie evolution of tropane alkaloids biosynthesis.</title>
        <authorList>
            <person name="Wang Y.-J."/>
            <person name="Tian T."/>
            <person name="Huang J.-P."/>
            <person name="Huang S.-X."/>
        </authorList>
    </citation>
    <scope>NUCLEOTIDE SEQUENCE [LARGE SCALE GENOMIC DNA]</scope>
    <source>
        <strain evidence="6">KIB-2018</strain>
        <tissue evidence="6">Leaf</tissue>
    </source>
</reference>
<keyword evidence="7" id="KW-1185">Reference proteome</keyword>
<keyword evidence="3" id="KW-0653">Protein transport</keyword>
<dbReference type="Pfam" id="PF20669">
    <property type="entry name" value="Exo70_N"/>
    <property type="match status" value="1"/>
</dbReference>